<sequence length="240" mass="26709">MPSSTSDPDLRFQLALAGRILAFVGQADAIMGFAGARASDGRSFWMKPMTLGLDEVRPGDLLRIGYDGKIVEGEGKPHNEWVFFASLFKDHPEHTAAVHTHAPHCLAVAAQGRTIEPFDQFGTHFYAHGVPLFEESPDRVYTFELAEAILRKMGQSPAVIISYHGILTVGRSMREAAMRAVFLEKAAQTQLLAYQGGSARPLPRELAIGLGRNAPYELLHEFYWNYYERQLRAKDPGFFA</sequence>
<dbReference type="PANTHER" id="PTHR22789:SF0">
    <property type="entry name" value="3-OXO-TETRONATE 4-PHOSPHATE DECARBOXYLASE-RELATED"/>
    <property type="match status" value="1"/>
</dbReference>
<dbReference type="AlphaFoldDB" id="A0A932I2F4"/>
<dbReference type="EMBL" id="JACPUR010000035">
    <property type="protein sequence ID" value="MBI3128675.1"/>
    <property type="molecule type" value="Genomic_DNA"/>
</dbReference>
<dbReference type="GO" id="GO:0016832">
    <property type="term" value="F:aldehyde-lyase activity"/>
    <property type="evidence" value="ECO:0007669"/>
    <property type="project" value="TreeGrafter"/>
</dbReference>
<accession>A0A932I2F4</accession>
<dbReference type="InterPro" id="IPR001303">
    <property type="entry name" value="Aldolase_II/adducin_N"/>
</dbReference>
<reference evidence="4" key="1">
    <citation type="submission" date="2020-07" db="EMBL/GenBank/DDBJ databases">
        <title>Huge and variable diversity of episymbiotic CPR bacteria and DPANN archaea in groundwater ecosystems.</title>
        <authorList>
            <person name="He C.Y."/>
            <person name="Keren R."/>
            <person name="Whittaker M."/>
            <person name="Farag I.F."/>
            <person name="Doudna J."/>
            <person name="Cate J.H.D."/>
            <person name="Banfield J.F."/>
        </authorList>
    </citation>
    <scope>NUCLEOTIDE SEQUENCE</scope>
    <source>
        <strain evidence="4">NC_groundwater_763_Ag_S-0.2um_68_21</strain>
    </source>
</reference>
<dbReference type="Pfam" id="PF00596">
    <property type="entry name" value="Aldolase_II"/>
    <property type="match status" value="1"/>
</dbReference>
<dbReference type="InterPro" id="IPR050197">
    <property type="entry name" value="Aldolase_class_II_sugar_metab"/>
</dbReference>
<dbReference type="Gene3D" id="3.40.225.10">
    <property type="entry name" value="Class II aldolase/adducin N-terminal domain"/>
    <property type="match status" value="1"/>
</dbReference>
<dbReference type="GO" id="GO:0019323">
    <property type="term" value="P:pentose catabolic process"/>
    <property type="evidence" value="ECO:0007669"/>
    <property type="project" value="TreeGrafter"/>
</dbReference>
<comment type="caution">
    <text evidence="4">The sequence shown here is derived from an EMBL/GenBank/DDBJ whole genome shotgun (WGS) entry which is preliminary data.</text>
</comment>
<dbReference type="Proteomes" id="UP000782312">
    <property type="component" value="Unassembled WGS sequence"/>
</dbReference>
<keyword evidence="2" id="KW-0456">Lyase</keyword>
<evidence type="ECO:0000256" key="1">
    <source>
        <dbReference type="ARBA" id="ARBA00022723"/>
    </source>
</evidence>
<dbReference type="GO" id="GO:0005829">
    <property type="term" value="C:cytosol"/>
    <property type="evidence" value="ECO:0007669"/>
    <property type="project" value="TreeGrafter"/>
</dbReference>
<evidence type="ECO:0000313" key="4">
    <source>
        <dbReference type="EMBL" id="MBI3128675.1"/>
    </source>
</evidence>
<protein>
    <submittedName>
        <fullName evidence="4">Class II aldolase/adducin family protein</fullName>
    </submittedName>
</protein>
<proteinExistence type="predicted"/>
<dbReference type="PANTHER" id="PTHR22789">
    <property type="entry name" value="FUCULOSE PHOSPHATE ALDOLASE"/>
    <property type="match status" value="1"/>
</dbReference>
<keyword evidence="1" id="KW-0479">Metal-binding</keyword>
<dbReference type="GO" id="GO:0046872">
    <property type="term" value="F:metal ion binding"/>
    <property type="evidence" value="ECO:0007669"/>
    <property type="project" value="UniProtKB-KW"/>
</dbReference>
<feature type="domain" description="Class II aldolase/adducin N-terminal" evidence="3">
    <location>
        <begin position="12"/>
        <end position="191"/>
    </location>
</feature>
<dbReference type="SMART" id="SM01007">
    <property type="entry name" value="Aldolase_II"/>
    <property type="match status" value="1"/>
</dbReference>
<name>A0A932I2F4_UNCTE</name>
<gene>
    <name evidence="4" type="ORF">HYZ11_13810</name>
</gene>
<evidence type="ECO:0000313" key="5">
    <source>
        <dbReference type="Proteomes" id="UP000782312"/>
    </source>
</evidence>
<evidence type="ECO:0000256" key="2">
    <source>
        <dbReference type="ARBA" id="ARBA00023239"/>
    </source>
</evidence>
<dbReference type="SUPFAM" id="SSF53639">
    <property type="entry name" value="AraD/HMP-PK domain-like"/>
    <property type="match status" value="1"/>
</dbReference>
<evidence type="ECO:0000259" key="3">
    <source>
        <dbReference type="SMART" id="SM01007"/>
    </source>
</evidence>
<organism evidence="4 5">
    <name type="scientific">Tectimicrobiota bacterium</name>
    <dbReference type="NCBI Taxonomy" id="2528274"/>
    <lineage>
        <taxon>Bacteria</taxon>
        <taxon>Pseudomonadati</taxon>
        <taxon>Nitrospinota/Tectimicrobiota group</taxon>
        <taxon>Candidatus Tectimicrobiota</taxon>
    </lineage>
</organism>
<dbReference type="InterPro" id="IPR036409">
    <property type="entry name" value="Aldolase_II/adducin_N_sf"/>
</dbReference>